<dbReference type="SUPFAM" id="SSF69279">
    <property type="entry name" value="Phage tail proteins"/>
    <property type="match status" value="1"/>
</dbReference>
<comment type="caution">
    <text evidence="1">The sequence shown here is derived from an EMBL/GenBank/DDBJ whole genome shotgun (WGS) entry which is preliminary data.</text>
</comment>
<dbReference type="EMBL" id="JBHFNQ010000231">
    <property type="protein sequence ID" value="MFB2881592.1"/>
    <property type="molecule type" value="Genomic_DNA"/>
</dbReference>
<dbReference type="RefSeq" id="WP_413274566.1">
    <property type="nucleotide sequence ID" value="NZ_JBHFNQ010000231.1"/>
</dbReference>
<organism evidence="1 2">
    <name type="scientific">Floridaenema aerugineum BLCC-F46</name>
    <dbReference type="NCBI Taxonomy" id="3153654"/>
    <lineage>
        <taxon>Bacteria</taxon>
        <taxon>Bacillati</taxon>
        <taxon>Cyanobacteriota</taxon>
        <taxon>Cyanophyceae</taxon>
        <taxon>Oscillatoriophycideae</taxon>
        <taxon>Aerosakkonematales</taxon>
        <taxon>Aerosakkonemataceae</taxon>
        <taxon>Floridanema</taxon>
        <taxon>Floridanema aerugineum</taxon>
    </lineage>
</organism>
<keyword evidence="2" id="KW-1185">Reference proteome</keyword>
<reference evidence="1 2" key="1">
    <citation type="submission" date="2024-09" db="EMBL/GenBank/DDBJ databases">
        <title>Floridaenema gen nov. (Aerosakkonemataceae, Aerosakkonematales ord. nov., Cyanobacteria) from benthic tropical and subtropical fresh waters, with the description of four new species.</title>
        <authorList>
            <person name="Moretto J.A."/>
            <person name="Berthold D.E."/>
            <person name="Lefler F.W."/>
            <person name="Huang I.-S."/>
            <person name="Laughinghouse H. IV."/>
        </authorList>
    </citation>
    <scope>NUCLEOTIDE SEQUENCE [LARGE SCALE GENOMIC DNA]</scope>
    <source>
        <strain evidence="1 2">BLCC-F46</strain>
    </source>
</reference>
<evidence type="ECO:0000313" key="1">
    <source>
        <dbReference type="EMBL" id="MFB2881592.1"/>
    </source>
</evidence>
<proteinExistence type="predicted"/>
<sequence length="416" mass="47542">MTTFTEIYRNSDLWYVPAFDIKIDGKPLPDNAAKDVLDVRYTDSMDQIDSFEFTVNNWDAKEQDFKYTGSGRQAKECQPLLELDQENSFKSEDRNRLFDPGQEIELWMGYFKPNPTSPNQSTGLKLMLAGIITGIAPTFPASGQPTLKVSGQNALRKFMTKQETRIYEQKRDSEIAEEIGRRGNFKIGNLVIPVRTDRNAKSQEPQNDHVLQDNQYDIVFLLQRAHRNGYDLLLKKEEKPGQVEQFLFFGPAFKANNTSYILEWGKSLIQFQPKLTISNQVFSVTVNGWDGARGRRISVTVDRSQLPTRGLRDRRELDQIEQGFRERSEVIVDRPFRNEAEARQYALARLEQNARDLVTGRGSTVGTPDLRAGSLIKICKLGNTFNGKYVVTTTTHTINASGYITEFEARKEEENL</sequence>
<evidence type="ECO:0000313" key="2">
    <source>
        <dbReference type="Proteomes" id="UP001576774"/>
    </source>
</evidence>
<accession>A0ABV4XGT8</accession>
<dbReference type="Proteomes" id="UP001576774">
    <property type="component" value="Unassembled WGS sequence"/>
</dbReference>
<name>A0ABV4XGT8_9CYAN</name>
<gene>
    <name evidence="1" type="ORF">ACE1CC_32475</name>
</gene>
<protein>
    <submittedName>
        <fullName evidence="1">Phage late control D family protein</fullName>
    </submittedName>
</protein>